<dbReference type="InterPro" id="IPR050250">
    <property type="entry name" value="Macrolide_Exporter_MacB"/>
</dbReference>
<evidence type="ECO:0000256" key="5">
    <source>
        <dbReference type="ARBA" id="ARBA00023136"/>
    </source>
</evidence>
<comment type="caution">
    <text evidence="10">The sequence shown here is derived from an EMBL/GenBank/DDBJ whole genome shotgun (WGS) entry which is preliminary data.</text>
</comment>
<feature type="transmembrane region" description="Helical" evidence="8">
    <location>
        <begin position="24"/>
        <end position="44"/>
    </location>
</feature>
<feature type="transmembrane region" description="Helical" evidence="8">
    <location>
        <begin position="264"/>
        <end position="291"/>
    </location>
</feature>
<feature type="transmembrane region" description="Helical" evidence="8">
    <location>
        <begin position="409"/>
        <end position="427"/>
    </location>
</feature>
<organism evidence="10 11">
    <name type="scientific">Streptomyces phyllanthi</name>
    <dbReference type="NCBI Taxonomy" id="1803180"/>
    <lineage>
        <taxon>Bacteria</taxon>
        <taxon>Bacillati</taxon>
        <taxon>Actinomycetota</taxon>
        <taxon>Actinomycetes</taxon>
        <taxon>Kitasatosporales</taxon>
        <taxon>Streptomycetaceae</taxon>
        <taxon>Streptomyces</taxon>
    </lineage>
</organism>
<dbReference type="RefSeq" id="WP_152783169.1">
    <property type="nucleotide sequence ID" value="NZ_BAABEQ010000005.1"/>
</dbReference>
<dbReference type="OrthoDB" id="3678397at2"/>
<dbReference type="Proteomes" id="UP000326979">
    <property type="component" value="Unassembled WGS sequence"/>
</dbReference>
<gene>
    <name evidence="10" type="ORF">FNH04_11725</name>
</gene>
<feature type="domain" description="ABC3 transporter permease C-terminal" evidence="9">
    <location>
        <begin position="270"/>
        <end position="389"/>
    </location>
</feature>
<keyword evidence="5 8" id="KW-0472">Membrane</keyword>
<protein>
    <submittedName>
        <fullName evidence="10">ABC transporter permease</fullName>
    </submittedName>
</protein>
<proteinExistence type="inferred from homology"/>
<evidence type="ECO:0000256" key="7">
    <source>
        <dbReference type="SAM" id="MobiDB-lite"/>
    </source>
</evidence>
<feature type="domain" description="ABC3 transporter permease C-terminal" evidence="9">
    <location>
        <begin position="744"/>
        <end position="858"/>
    </location>
</feature>
<dbReference type="InterPro" id="IPR003838">
    <property type="entry name" value="ABC3_permease_C"/>
</dbReference>
<feature type="transmembrane region" description="Helical" evidence="8">
    <location>
        <begin position="794"/>
        <end position="815"/>
    </location>
</feature>
<keyword evidence="3 8" id="KW-0812">Transmembrane</keyword>
<evidence type="ECO:0000256" key="1">
    <source>
        <dbReference type="ARBA" id="ARBA00004651"/>
    </source>
</evidence>
<comment type="similarity">
    <text evidence="6">Belongs to the ABC-4 integral membrane protein family.</text>
</comment>
<accession>A0A5N8VZZ2</accession>
<feature type="transmembrane region" description="Helical" evidence="8">
    <location>
        <begin position="493"/>
        <end position="515"/>
    </location>
</feature>
<feature type="transmembrane region" description="Helical" evidence="8">
    <location>
        <begin position="741"/>
        <end position="765"/>
    </location>
</feature>
<feature type="transmembrane region" description="Helical" evidence="8">
    <location>
        <begin position="827"/>
        <end position="848"/>
    </location>
</feature>
<dbReference type="PANTHER" id="PTHR30572">
    <property type="entry name" value="MEMBRANE COMPONENT OF TRANSPORTER-RELATED"/>
    <property type="match status" value="1"/>
</dbReference>
<feature type="transmembrane region" description="Helical" evidence="8">
    <location>
        <begin position="439"/>
        <end position="472"/>
    </location>
</feature>
<dbReference type="GO" id="GO:0005886">
    <property type="term" value="C:plasma membrane"/>
    <property type="evidence" value="ECO:0007669"/>
    <property type="project" value="UniProtKB-SubCell"/>
</dbReference>
<keyword evidence="2" id="KW-1003">Cell membrane</keyword>
<comment type="subcellular location">
    <subcellularLocation>
        <location evidence="1">Cell membrane</location>
        <topology evidence="1">Multi-pass membrane protein</topology>
    </subcellularLocation>
</comment>
<dbReference type="EMBL" id="VJZE01000058">
    <property type="protein sequence ID" value="MPY40549.1"/>
    <property type="molecule type" value="Genomic_DNA"/>
</dbReference>
<evidence type="ECO:0000313" key="10">
    <source>
        <dbReference type="EMBL" id="MPY40549.1"/>
    </source>
</evidence>
<evidence type="ECO:0000259" key="9">
    <source>
        <dbReference type="Pfam" id="PF02687"/>
    </source>
</evidence>
<feature type="transmembrane region" description="Helical" evidence="8">
    <location>
        <begin position="360"/>
        <end position="388"/>
    </location>
</feature>
<keyword evidence="4 8" id="KW-1133">Transmembrane helix</keyword>
<dbReference type="PANTHER" id="PTHR30572:SF4">
    <property type="entry name" value="ABC TRANSPORTER PERMEASE YTRF"/>
    <property type="match status" value="1"/>
</dbReference>
<dbReference type="Pfam" id="PF02687">
    <property type="entry name" value="FtsX"/>
    <property type="match status" value="2"/>
</dbReference>
<evidence type="ECO:0000256" key="8">
    <source>
        <dbReference type="SAM" id="Phobius"/>
    </source>
</evidence>
<evidence type="ECO:0000256" key="4">
    <source>
        <dbReference type="ARBA" id="ARBA00022989"/>
    </source>
</evidence>
<feature type="transmembrane region" description="Helical" evidence="8">
    <location>
        <begin position="311"/>
        <end position="340"/>
    </location>
</feature>
<dbReference type="GO" id="GO:0022857">
    <property type="term" value="F:transmembrane transporter activity"/>
    <property type="evidence" value="ECO:0007669"/>
    <property type="project" value="TreeGrafter"/>
</dbReference>
<name>A0A5N8VZZ2_9ACTN</name>
<reference evidence="10 11" key="1">
    <citation type="submission" date="2019-07" db="EMBL/GenBank/DDBJ databases">
        <title>New species of Amycolatopsis and Streptomyces.</title>
        <authorList>
            <person name="Duangmal K."/>
            <person name="Teo W.F.A."/>
            <person name="Lipun K."/>
        </authorList>
    </citation>
    <scope>NUCLEOTIDE SEQUENCE [LARGE SCALE GENOMIC DNA]</scope>
    <source>
        <strain evidence="10 11">TISTR 2346</strain>
    </source>
</reference>
<evidence type="ECO:0000256" key="6">
    <source>
        <dbReference type="ARBA" id="ARBA00038076"/>
    </source>
</evidence>
<evidence type="ECO:0000256" key="2">
    <source>
        <dbReference type="ARBA" id="ARBA00022475"/>
    </source>
</evidence>
<sequence>MIPSWRASVLGSQLAELLRRPGRLLTTGMSVLVAAFVVFATVMAQQITTNTILDRFRGTPEAVSLVAAPGGESYAISGTTLKRIRALPGVAEAVGRVEAGAPIAGPSERWLKLQADPGTGPLSQVRLLEGSYPDRAGEIAVNRRAAEELELRPGTRTTLLLPDRADAEKKVKVTVTVTGVVKSTATAEQQAGGYTTDALVAPLADQPGFQRVDIRAEDGVPASELSHQVRGVLDKASSAASLRSGSTVRAQEAREALSGDVQELFRLIAVFLAVAVVAAALVATSAFRIVFAQRLRQLALLRAIGAPQGRLVTALAVEGSLVGLVAGSLGVLSALGAGHLAPRAARLLTGQELSAPGYPLSYAALVVAGTVLVTVGAVLAPALSAAGVSPLHALRDASTVTARHRLHPARLTTGVLLAAAAAGLATLPGEGGGDRDLAMMVVVASAGFAFLALITLGPLLVRPVLAVAGWPLRRLGTTGRLAVSGVGGTPRRAAAVSVVVALGVALVSGALVAVACLTGHTARANAVEAPADFRVAAGDKGLDPTVVRQFAASPRLTHVTGYRTVQVEAGPEESRTEFEVSDLDPDALPTGRYIDTVTGSLEDLAPGSAVVAADVADLLGVRAGDSLTLTPPPSASPERGDPRRRGDIRLTVAATLPGEGPGQANILVVPADLDRMGASGNASGIFADAAAEGLAARGAAQRALEDTVREHVPDPDDVGISVLAEARDSNQDTLGLMGTTALGLVALTVLIAVVGVTATTSLTAIERTREFGLLRALGLDRGALRRTITLEAGLYGVLGGVLGLALGVPYAWLLVRAAVTGAPLRLPGAQLLLVFTALAALTALAGLLPSRRATRVTPMTALGDTE</sequence>
<evidence type="ECO:0000256" key="3">
    <source>
        <dbReference type="ARBA" id="ARBA00022692"/>
    </source>
</evidence>
<evidence type="ECO:0000313" key="11">
    <source>
        <dbReference type="Proteomes" id="UP000326979"/>
    </source>
</evidence>
<dbReference type="AlphaFoldDB" id="A0A5N8VZZ2"/>
<keyword evidence="11" id="KW-1185">Reference proteome</keyword>
<feature type="region of interest" description="Disordered" evidence="7">
    <location>
        <begin position="624"/>
        <end position="646"/>
    </location>
</feature>